<feature type="chain" id="PRO_5027186744" description="S-adenosylmethionine decarboxylase alpha chain" evidence="10">
    <location>
        <begin position="116"/>
        <end position="169"/>
    </location>
</feature>
<dbReference type="InterPro" id="IPR042284">
    <property type="entry name" value="AdoMetDC_N"/>
</dbReference>
<dbReference type="GO" id="GO:0004014">
    <property type="term" value="F:adenosylmethionine decarboxylase activity"/>
    <property type="evidence" value="ECO:0007669"/>
    <property type="project" value="UniProtKB-UniRule"/>
</dbReference>
<keyword evidence="1 10" id="KW-0949">S-adenosyl-L-methionine</keyword>
<dbReference type="PANTHER" id="PTHR33866:SF2">
    <property type="entry name" value="S-ADENOSYLMETHIONINE DECARBOXYLASE PROENZYME"/>
    <property type="match status" value="1"/>
</dbReference>
<comment type="caution">
    <text evidence="12">The sequence shown here is derived from an EMBL/GenBank/DDBJ whole genome shotgun (WGS) entry which is preliminary data.</text>
</comment>
<dbReference type="PANTHER" id="PTHR33866">
    <property type="entry name" value="S-ADENOSYLMETHIONINE DECARBOXYLASE PROENZYME"/>
    <property type="match status" value="1"/>
</dbReference>
<dbReference type="InterPro" id="IPR017716">
    <property type="entry name" value="S-AdoMet_deCOase_pro-enz"/>
</dbReference>
<evidence type="ECO:0000256" key="2">
    <source>
        <dbReference type="ARBA" id="ARBA00022793"/>
    </source>
</evidence>
<keyword evidence="9 10" id="KW-0670">Pyruvate</keyword>
<evidence type="ECO:0000256" key="8">
    <source>
        <dbReference type="ARBA" id="ARBA00023270"/>
    </source>
</evidence>
<keyword evidence="2 10" id="KW-0210">Decarboxylase</keyword>
<feature type="site" description="Cleavage (non-hydrolytic); by autolysis" evidence="10">
    <location>
        <begin position="115"/>
        <end position="116"/>
    </location>
</feature>
<keyword evidence="5 10" id="KW-0620">Polyamine biosynthesis</keyword>
<comment type="cofactor">
    <cofactor evidence="10">
        <name>pyruvate</name>
        <dbReference type="ChEBI" id="CHEBI:15361"/>
    </cofactor>
    <text evidence="10">Binds 1 pyruvoyl group covalently per subunit.</text>
</comment>
<protein>
    <recommendedName>
        <fullName evidence="10">S-adenosylmethionine decarboxylase proenzyme</fullName>
        <shortName evidence="10">AdoMetDC</shortName>
        <shortName evidence="10">SAMDC</shortName>
        <ecNumber evidence="10">4.1.1.50</ecNumber>
    </recommendedName>
    <component>
        <recommendedName>
            <fullName evidence="10">S-adenosylmethionine decarboxylase beta chain</fullName>
        </recommendedName>
    </component>
    <component>
        <recommendedName>
            <fullName evidence="10">S-adenosylmethionine decarboxylase alpha chain</fullName>
        </recommendedName>
    </component>
</protein>
<keyword evidence="4 10" id="KW-0745">Spermidine biosynthesis</keyword>
<accession>A0A6L3B0A2</accession>
<dbReference type="HAMAP" id="MF_00464">
    <property type="entry name" value="AdoMetDC_1"/>
    <property type="match status" value="1"/>
</dbReference>
<dbReference type="GO" id="GO:0008295">
    <property type="term" value="P:spermidine biosynthetic process"/>
    <property type="evidence" value="ECO:0007669"/>
    <property type="project" value="UniProtKB-UniRule"/>
</dbReference>
<dbReference type="UniPathway" id="UPA00331">
    <property type="reaction ID" value="UER00451"/>
</dbReference>
<sequence length="169" mass="18379">MAKTASLFQLGMDLGSDPRKAQTEGQISNRTNVTSGPWRESQDDSKDHFIVRDGKVCAGTHLIVDLWGAERLDELDHVRSTLIESVEVAGATLLHIHLHHFTPNGGISGVAVLAESHISIHTWPERGYAALDIFMCGDAQPTKAIPVLERAFKPTGVKCDELLRGETGS</sequence>
<feature type="active site" description="Proton donor; for catalytic activity" evidence="10">
    <location>
        <position position="136"/>
    </location>
</feature>
<dbReference type="Gene3D" id="3.30.160.750">
    <property type="match status" value="1"/>
</dbReference>
<evidence type="ECO:0000256" key="4">
    <source>
        <dbReference type="ARBA" id="ARBA00023066"/>
    </source>
</evidence>
<dbReference type="Pfam" id="PF02675">
    <property type="entry name" value="AdoMet_dc"/>
    <property type="match status" value="1"/>
</dbReference>
<feature type="chain" id="PRO_5027186745" description="S-adenosylmethionine decarboxylase beta chain" evidence="10">
    <location>
        <begin position="1"/>
        <end position="115"/>
    </location>
</feature>
<comment type="PTM">
    <text evidence="10">Is synthesized initially as an inactive proenzyme. Formation of the active enzyme involves a self-maturation process in which the active site pyruvoyl group is generated from an internal serine residue via an autocatalytic post-translational modification. Two non-identical subunits are generated from the proenzyme in this reaction, and the pyruvate is formed at the N-terminus of the alpha chain, which is derived from the carboxyl end of the proenzyme. The post-translation cleavage follows an unusual pathway, termed non-hydrolytic serinolysis, in which the side chain hydroxyl group of the serine supplies its oxygen atom to form the C-terminus of the beta chain, while the remainder of the serine residue undergoes an oxidative deamination to produce ammonia and the pyruvoyl group blocking the N-terminus of the alpha chain.</text>
</comment>
<dbReference type="AlphaFoldDB" id="A0A6L3B0A2"/>
<evidence type="ECO:0000313" key="12">
    <source>
        <dbReference type="EMBL" id="KAA0685191.1"/>
    </source>
</evidence>
<gene>
    <name evidence="12" type="primary">speD</name>
    <name evidence="10" type="synonym">speH</name>
    <name evidence="12" type="ORF">DS837_14610</name>
</gene>
<dbReference type="InterPro" id="IPR016067">
    <property type="entry name" value="S-AdoMet_deCO2ase_core"/>
</dbReference>
<comment type="pathway">
    <text evidence="10">Amine and polyamine biosynthesis; S-adenosylmethioninamine biosynthesis; S-adenosylmethioninamine from S-adenosyl-L-methionine: step 1/1.</text>
</comment>
<feature type="region of interest" description="Disordered" evidence="11">
    <location>
        <begin position="13"/>
        <end position="44"/>
    </location>
</feature>
<dbReference type="EC" id="4.1.1.50" evidence="10"/>
<evidence type="ECO:0000256" key="10">
    <source>
        <dbReference type="HAMAP-Rule" id="MF_00464"/>
    </source>
</evidence>
<feature type="compositionally biased region" description="Polar residues" evidence="11">
    <location>
        <begin position="23"/>
        <end position="35"/>
    </location>
</feature>
<feature type="active site" description="Schiff-base intermediate with substrate; via pyruvic acid" evidence="10">
    <location>
        <position position="116"/>
    </location>
</feature>
<keyword evidence="3 10" id="KW-0068">Autocatalytic cleavage</keyword>
<dbReference type="GO" id="GO:0005829">
    <property type="term" value="C:cytosol"/>
    <property type="evidence" value="ECO:0007669"/>
    <property type="project" value="TreeGrafter"/>
</dbReference>
<feature type="active site" description="Proton acceptor; for processing activity" evidence="10">
    <location>
        <position position="121"/>
    </location>
</feature>
<dbReference type="Gene3D" id="3.30.360.110">
    <property type="entry name" value="S-adenosylmethionine decarboxylase domain"/>
    <property type="match status" value="1"/>
</dbReference>
<feature type="modified residue" description="Pyruvic acid (Ser); by autocatalysis" evidence="10">
    <location>
        <position position="116"/>
    </location>
</feature>
<dbReference type="Proteomes" id="UP000476837">
    <property type="component" value="Unassembled WGS sequence"/>
</dbReference>
<evidence type="ECO:0000313" key="13">
    <source>
        <dbReference type="Proteomes" id="UP000476837"/>
    </source>
</evidence>
<comment type="catalytic activity">
    <reaction evidence="10">
        <text>S-adenosyl-L-methionine + H(+) = S-adenosyl 3-(methylsulfanyl)propylamine + CO2</text>
        <dbReference type="Rhea" id="RHEA:15981"/>
        <dbReference type="ChEBI" id="CHEBI:15378"/>
        <dbReference type="ChEBI" id="CHEBI:16526"/>
        <dbReference type="ChEBI" id="CHEBI:57443"/>
        <dbReference type="ChEBI" id="CHEBI:59789"/>
        <dbReference type="EC" id="4.1.1.50"/>
    </reaction>
</comment>
<dbReference type="SUPFAM" id="SSF56276">
    <property type="entry name" value="S-adenosylmethionine decarboxylase"/>
    <property type="match status" value="1"/>
</dbReference>
<keyword evidence="7 10" id="KW-0456">Lyase</keyword>
<comment type="function">
    <text evidence="10">Catalyzes the decarboxylation of S-adenosylmethionine to S-adenosylmethioninamine (dcAdoMet), the propylamine donor required for the synthesis of the polyamines spermine and spermidine from the diamine putrescine.</text>
</comment>
<dbReference type="InterPro" id="IPR042286">
    <property type="entry name" value="AdoMetDC_C"/>
</dbReference>
<keyword evidence="6 10" id="KW-0865">Zymogen</keyword>
<proteinExistence type="inferred from homology"/>
<organism evidence="12 13">
    <name type="scientific">Azospirillum brasilense</name>
    <dbReference type="NCBI Taxonomy" id="192"/>
    <lineage>
        <taxon>Bacteria</taxon>
        <taxon>Pseudomonadati</taxon>
        <taxon>Pseudomonadota</taxon>
        <taxon>Alphaproteobacteria</taxon>
        <taxon>Rhodospirillales</taxon>
        <taxon>Azospirillaceae</taxon>
        <taxon>Azospirillum</taxon>
    </lineage>
</organism>
<name>A0A6L3B0A2_AZOBR</name>
<dbReference type="NCBIfam" id="TIGR03330">
    <property type="entry name" value="SAM_DCase_Bsu"/>
    <property type="match status" value="1"/>
</dbReference>
<evidence type="ECO:0000256" key="7">
    <source>
        <dbReference type="ARBA" id="ARBA00023239"/>
    </source>
</evidence>
<comment type="subunit">
    <text evidence="10">Heterotetramer of two alpha and two beta chains arranged as a dimer of alpha/beta heterodimers.</text>
</comment>
<dbReference type="EMBL" id="QOKV01000008">
    <property type="protein sequence ID" value="KAA0685191.1"/>
    <property type="molecule type" value="Genomic_DNA"/>
</dbReference>
<evidence type="ECO:0000256" key="3">
    <source>
        <dbReference type="ARBA" id="ARBA00022813"/>
    </source>
</evidence>
<evidence type="ECO:0000256" key="9">
    <source>
        <dbReference type="ARBA" id="ARBA00023317"/>
    </source>
</evidence>
<dbReference type="InterPro" id="IPR003826">
    <property type="entry name" value="AdoMetDC_fam_prok"/>
</dbReference>
<evidence type="ECO:0000256" key="5">
    <source>
        <dbReference type="ARBA" id="ARBA00023115"/>
    </source>
</evidence>
<evidence type="ECO:0000256" key="6">
    <source>
        <dbReference type="ARBA" id="ARBA00023145"/>
    </source>
</evidence>
<reference evidence="12 13" key="1">
    <citation type="submission" date="2018-07" db="EMBL/GenBank/DDBJ databases">
        <title>Genome sequence of Roseomonas fauriae ATCC 49958.</title>
        <authorList>
            <person name="Sant'Anna F.H."/>
            <person name="Baldani J.I."/>
            <person name="Zilli J.E."/>
            <person name="Reis V.M."/>
            <person name="Hartmann A."/>
            <person name="Cruz L."/>
            <person name="de Souza E.M."/>
            <person name="de Oliveira Pedrosa F."/>
            <person name="Passaglia L.M.P."/>
        </authorList>
    </citation>
    <scope>NUCLEOTIDE SEQUENCE [LARGE SCALE GENOMIC DNA]</scope>
    <source>
        <strain evidence="12 13">ATCC 49958</strain>
    </source>
</reference>
<comment type="similarity">
    <text evidence="10">Belongs to the prokaryotic AdoMetDC family. Type 1 subfamily.</text>
</comment>
<evidence type="ECO:0000256" key="11">
    <source>
        <dbReference type="SAM" id="MobiDB-lite"/>
    </source>
</evidence>
<keyword evidence="8 10" id="KW-0704">Schiff base</keyword>
<evidence type="ECO:0000256" key="1">
    <source>
        <dbReference type="ARBA" id="ARBA00022691"/>
    </source>
</evidence>